<feature type="non-terminal residue" evidence="10">
    <location>
        <position position="1"/>
    </location>
</feature>
<evidence type="ECO:0000256" key="5">
    <source>
        <dbReference type="ARBA" id="ARBA00023015"/>
    </source>
</evidence>
<evidence type="ECO:0000256" key="3">
    <source>
        <dbReference type="ARBA" id="ARBA00022771"/>
    </source>
</evidence>
<dbReference type="EMBL" id="CYRY02046386">
    <property type="protein sequence ID" value="VCX42080.1"/>
    <property type="molecule type" value="Genomic_DNA"/>
</dbReference>
<dbReference type="GO" id="GO:0003700">
    <property type="term" value="F:DNA-binding transcription factor activity"/>
    <property type="evidence" value="ECO:0007669"/>
    <property type="project" value="TreeGrafter"/>
</dbReference>
<organism evidence="10 11">
    <name type="scientific">Gulo gulo</name>
    <name type="common">Wolverine</name>
    <name type="synonym">Gluton</name>
    <dbReference type="NCBI Taxonomy" id="48420"/>
    <lineage>
        <taxon>Eukaryota</taxon>
        <taxon>Metazoa</taxon>
        <taxon>Chordata</taxon>
        <taxon>Craniata</taxon>
        <taxon>Vertebrata</taxon>
        <taxon>Euteleostomi</taxon>
        <taxon>Mammalia</taxon>
        <taxon>Eutheria</taxon>
        <taxon>Laurasiatheria</taxon>
        <taxon>Carnivora</taxon>
        <taxon>Caniformia</taxon>
        <taxon>Musteloidea</taxon>
        <taxon>Mustelidae</taxon>
        <taxon>Guloninae</taxon>
        <taxon>Gulo</taxon>
    </lineage>
</organism>
<evidence type="ECO:0000313" key="10">
    <source>
        <dbReference type="EMBL" id="VCX42080.1"/>
    </source>
</evidence>
<evidence type="ECO:0000256" key="6">
    <source>
        <dbReference type="ARBA" id="ARBA00023125"/>
    </source>
</evidence>
<feature type="compositionally biased region" description="Low complexity" evidence="9">
    <location>
        <begin position="1"/>
        <end position="20"/>
    </location>
</feature>
<evidence type="ECO:0000256" key="1">
    <source>
        <dbReference type="ARBA" id="ARBA00004123"/>
    </source>
</evidence>
<dbReference type="PANTHER" id="PTHR13006:SF7">
    <property type="entry name" value="ZINC FINGER PROTEIN 704"/>
    <property type="match status" value="1"/>
</dbReference>
<keyword evidence="3" id="KW-0863">Zinc-finger</keyword>
<dbReference type="GO" id="GO:0006357">
    <property type="term" value="P:regulation of transcription by RNA polymerase II"/>
    <property type="evidence" value="ECO:0007669"/>
    <property type="project" value="TreeGrafter"/>
</dbReference>
<feature type="compositionally biased region" description="Acidic residues" evidence="9">
    <location>
        <begin position="49"/>
        <end position="77"/>
    </location>
</feature>
<keyword evidence="4" id="KW-0862">Zinc</keyword>
<evidence type="ECO:0000256" key="4">
    <source>
        <dbReference type="ARBA" id="ARBA00022833"/>
    </source>
</evidence>
<evidence type="ECO:0000256" key="9">
    <source>
        <dbReference type="SAM" id="MobiDB-lite"/>
    </source>
</evidence>
<keyword evidence="8" id="KW-0539">Nucleus</keyword>
<feature type="region of interest" description="Disordered" evidence="9">
    <location>
        <begin position="131"/>
        <end position="152"/>
    </location>
</feature>
<comment type="subcellular location">
    <subcellularLocation>
        <location evidence="1">Nucleus</location>
    </subcellularLocation>
</comment>
<name>A0A9X9MCA3_GULGU</name>
<dbReference type="Proteomes" id="UP000269945">
    <property type="component" value="Unassembled WGS sequence"/>
</dbReference>
<sequence length="180" mass="19788">TGPPRAAGAAAASSPVLLLLGEEDEDEEGGSRRRRGLGPVEEKPRGGAEEEDDDEEDEDEEVVVEVVDGDDDEEDSEERFMPLGPGRAVPKGPARGALKVGSIKREMTFTFQPEDLKRDSSKKMSHQHLFPLAMEEDVKTADTKKANRALDHEKENTRSICLLEQKRKVVSSNIDVPPAR</sequence>
<dbReference type="GO" id="GO:0005634">
    <property type="term" value="C:nucleus"/>
    <property type="evidence" value="ECO:0007669"/>
    <property type="project" value="UniProtKB-SubCell"/>
</dbReference>
<feature type="compositionally biased region" description="Basic and acidic residues" evidence="9">
    <location>
        <begin position="136"/>
        <end position="152"/>
    </location>
</feature>
<proteinExistence type="predicted"/>
<feature type="region of interest" description="Disordered" evidence="9">
    <location>
        <begin position="1"/>
        <end position="95"/>
    </location>
</feature>
<keyword evidence="7" id="KW-0804">Transcription</keyword>
<evidence type="ECO:0000313" key="11">
    <source>
        <dbReference type="Proteomes" id="UP000269945"/>
    </source>
</evidence>
<gene>
    <name evidence="10" type="ORF">BN2614_LOCUS5</name>
</gene>
<dbReference type="AlphaFoldDB" id="A0A9X9MCA3"/>
<comment type="caution">
    <text evidence="10">The sequence shown here is derived from an EMBL/GenBank/DDBJ whole genome shotgun (WGS) entry which is preliminary data.</text>
</comment>
<dbReference type="GO" id="GO:0000978">
    <property type="term" value="F:RNA polymerase II cis-regulatory region sequence-specific DNA binding"/>
    <property type="evidence" value="ECO:0007669"/>
    <property type="project" value="TreeGrafter"/>
</dbReference>
<evidence type="ECO:0000256" key="2">
    <source>
        <dbReference type="ARBA" id="ARBA00022723"/>
    </source>
</evidence>
<protein>
    <submittedName>
        <fullName evidence="10">Uncharacterized protein</fullName>
    </submittedName>
</protein>
<dbReference type="PANTHER" id="PTHR13006">
    <property type="entry name" value="PAPILLOMAVIRUS REGULATORY FACTOR PRF-1"/>
    <property type="match status" value="1"/>
</dbReference>
<keyword evidence="6" id="KW-0238">DNA-binding</keyword>
<dbReference type="GO" id="GO:0008270">
    <property type="term" value="F:zinc ion binding"/>
    <property type="evidence" value="ECO:0007669"/>
    <property type="project" value="UniProtKB-KW"/>
</dbReference>
<reference evidence="10 11" key="1">
    <citation type="submission" date="2018-10" db="EMBL/GenBank/DDBJ databases">
        <authorList>
            <person name="Ekblom R."/>
            <person name="Jareborg N."/>
        </authorList>
    </citation>
    <scope>NUCLEOTIDE SEQUENCE [LARGE SCALE GENOMIC DNA]</scope>
    <source>
        <tissue evidence="10">Muscle</tissue>
    </source>
</reference>
<dbReference type="InterPro" id="IPR052253">
    <property type="entry name" value="CR1/CR2-DNA-binding_regulator"/>
</dbReference>
<accession>A0A9X9MCA3</accession>
<evidence type="ECO:0000256" key="7">
    <source>
        <dbReference type="ARBA" id="ARBA00023163"/>
    </source>
</evidence>
<evidence type="ECO:0000256" key="8">
    <source>
        <dbReference type="ARBA" id="ARBA00023242"/>
    </source>
</evidence>
<keyword evidence="5" id="KW-0805">Transcription regulation</keyword>
<keyword evidence="2" id="KW-0479">Metal-binding</keyword>
<keyword evidence="11" id="KW-1185">Reference proteome</keyword>